<keyword evidence="5" id="KW-0689">Ribosomal protein</keyword>
<dbReference type="PROSITE" id="PS51186">
    <property type="entry name" value="GNAT"/>
    <property type="match status" value="1"/>
</dbReference>
<comment type="similarity">
    <text evidence="3">Belongs to the acetyltransferase family. RimJ subfamily.</text>
</comment>
<dbReference type="EMBL" id="CP011541">
    <property type="protein sequence ID" value="AKK02684.1"/>
    <property type="molecule type" value="Genomic_DNA"/>
</dbReference>
<dbReference type="Proteomes" id="UP000035368">
    <property type="component" value="Chromosome"/>
</dbReference>
<evidence type="ECO:0000259" key="4">
    <source>
        <dbReference type="PROSITE" id="PS51186"/>
    </source>
</evidence>
<dbReference type="Pfam" id="PF13302">
    <property type="entry name" value="Acetyltransf_3"/>
    <property type="match status" value="1"/>
</dbReference>
<dbReference type="InterPro" id="IPR051531">
    <property type="entry name" value="N-acetyltransferase"/>
</dbReference>
<reference evidence="5 6" key="1">
    <citation type="submission" date="2015-05" db="EMBL/GenBank/DDBJ databases">
        <title>Complete genome sequence of Corynebacterium epidermidicanis DSM 45586, isolated from the skin of a dog suffering from pruritus.</title>
        <authorList>
            <person name="Ruckert C."/>
            <person name="Albersmeier A."/>
            <person name="Winkler A."/>
            <person name="Tauch A."/>
        </authorList>
    </citation>
    <scope>NUCLEOTIDE SEQUENCE [LARGE SCALE GENOMIC DNA]</scope>
    <source>
        <strain evidence="5 6">DSM 45586</strain>
    </source>
</reference>
<evidence type="ECO:0000256" key="1">
    <source>
        <dbReference type="ARBA" id="ARBA00022679"/>
    </source>
</evidence>
<evidence type="ECO:0000313" key="5">
    <source>
        <dbReference type="EMBL" id="AKK02684.1"/>
    </source>
</evidence>
<dbReference type="STRING" id="1050174.CEPID_04055"/>
<keyword evidence="1 5" id="KW-0808">Transferase</keyword>
<accession>A0A0G3GNH7</accession>
<dbReference type="PATRIC" id="fig|1050174.4.peg.822"/>
<dbReference type="EC" id="2.3.1.128" evidence="5"/>
<dbReference type="AlphaFoldDB" id="A0A0G3GNH7"/>
<protein>
    <submittedName>
        <fullName evidence="5">Acetyltransferase, ribosomal protein N-acetylase</fullName>
        <ecNumber evidence="5">2.3.1.128</ecNumber>
    </submittedName>
</protein>
<dbReference type="Gene3D" id="3.40.630.30">
    <property type="match status" value="1"/>
</dbReference>
<keyword evidence="5" id="KW-0687">Ribonucleoprotein</keyword>
<feature type="domain" description="N-acetyltransferase" evidence="4">
    <location>
        <begin position="23"/>
        <end position="180"/>
    </location>
</feature>
<dbReference type="GO" id="GO:0005737">
    <property type="term" value="C:cytoplasm"/>
    <property type="evidence" value="ECO:0007669"/>
    <property type="project" value="TreeGrafter"/>
</dbReference>
<evidence type="ECO:0000256" key="3">
    <source>
        <dbReference type="ARBA" id="ARBA00038502"/>
    </source>
</evidence>
<keyword evidence="6" id="KW-1185">Reference proteome</keyword>
<dbReference type="SUPFAM" id="SSF55729">
    <property type="entry name" value="Acyl-CoA N-acyltransferases (Nat)"/>
    <property type="match status" value="1"/>
</dbReference>
<evidence type="ECO:0000313" key="6">
    <source>
        <dbReference type="Proteomes" id="UP000035368"/>
    </source>
</evidence>
<keyword evidence="2 5" id="KW-0012">Acyltransferase</keyword>
<gene>
    <name evidence="5" type="primary">rimJ</name>
    <name evidence="5" type="ORF">CEPID_04055</name>
</gene>
<organism evidence="5 6">
    <name type="scientific">Corynebacterium epidermidicanis</name>
    <dbReference type="NCBI Taxonomy" id="1050174"/>
    <lineage>
        <taxon>Bacteria</taxon>
        <taxon>Bacillati</taxon>
        <taxon>Actinomycetota</taxon>
        <taxon>Actinomycetes</taxon>
        <taxon>Mycobacteriales</taxon>
        <taxon>Corynebacteriaceae</taxon>
        <taxon>Corynebacterium</taxon>
    </lineage>
</organism>
<dbReference type="PANTHER" id="PTHR43792:SF8">
    <property type="entry name" value="[RIBOSOMAL PROTEIN US5]-ALANINE N-ACETYLTRANSFERASE"/>
    <property type="match status" value="1"/>
</dbReference>
<dbReference type="KEGG" id="cei:CEPID_04055"/>
<dbReference type="InterPro" id="IPR000182">
    <property type="entry name" value="GNAT_dom"/>
</dbReference>
<dbReference type="InterPro" id="IPR016181">
    <property type="entry name" value="Acyl_CoA_acyltransferase"/>
</dbReference>
<dbReference type="GO" id="GO:0008999">
    <property type="term" value="F:protein-N-terminal-alanine acetyltransferase activity"/>
    <property type="evidence" value="ECO:0007669"/>
    <property type="project" value="TreeGrafter"/>
</dbReference>
<name>A0A0G3GNH7_9CORY</name>
<sequence length="198" mass="21856">MLLADGASLRLRPLTRKDGARWRQLRLMNQEHLLPVEPTVDSTWEAAHTVASWRTMMHYLKNSAANGDIVPFAIELDRQFVGQLTLGNIVHGVQKDCWIGYWVDHAITGRGIAKAAVALGVDHAFGRVGLHRVTATYLPANPASGAVLAANGFTQEGVLRRNLHINGAWQDHLFMALVIDDFTTTAVERMRTAGVIRT</sequence>
<dbReference type="PANTHER" id="PTHR43792">
    <property type="entry name" value="GNAT FAMILY, PUTATIVE (AFU_ORTHOLOGUE AFUA_3G00765)-RELATED-RELATED"/>
    <property type="match status" value="1"/>
</dbReference>
<evidence type="ECO:0000256" key="2">
    <source>
        <dbReference type="ARBA" id="ARBA00023315"/>
    </source>
</evidence>
<proteinExistence type="inferred from homology"/>
<dbReference type="GO" id="GO:0005840">
    <property type="term" value="C:ribosome"/>
    <property type="evidence" value="ECO:0007669"/>
    <property type="project" value="UniProtKB-KW"/>
</dbReference>